<accession>A0A7I7KWS5</accession>
<dbReference type="InterPro" id="IPR035909">
    <property type="entry name" value="CheB_C"/>
</dbReference>
<evidence type="ECO:0000256" key="4">
    <source>
        <dbReference type="PROSITE-ProRule" id="PRU00050"/>
    </source>
</evidence>
<dbReference type="InterPro" id="IPR000673">
    <property type="entry name" value="Sig_transdc_resp-reg_Me-estase"/>
</dbReference>
<dbReference type="CDD" id="cd16433">
    <property type="entry name" value="CheB"/>
    <property type="match status" value="1"/>
</dbReference>
<gene>
    <name evidence="6" type="primary">cheB</name>
    <name evidence="6" type="ORF">MCOO_22690</name>
</gene>
<evidence type="ECO:0000313" key="6">
    <source>
        <dbReference type="EMBL" id="BBX46254.1"/>
    </source>
</evidence>
<dbReference type="PANTHER" id="PTHR42872:SF6">
    <property type="entry name" value="PROTEIN-GLUTAMATE METHYLESTERASE_PROTEIN-GLUTAMINE GLUTAMINASE"/>
    <property type="match status" value="1"/>
</dbReference>
<dbReference type="GO" id="GO:0006935">
    <property type="term" value="P:chemotaxis"/>
    <property type="evidence" value="ECO:0007669"/>
    <property type="project" value="UniProtKB-UniRule"/>
</dbReference>
<dbReference type="EC" id="3.1.1.61" evidence="2"/>
<organism evidence="6 7">
    <name type="scientific">Mycobacterium cookii</name>
    <dbReference type="NCBI Taxonomy" id="1775"/>
    <lineage>
        <taxon>Bacteria</taxon>
        <taxon>Bacillati</taxon>
        <taxon>Actinomycetota</taxon>
        <taxon>Actinomycetes</taxon>
        <taxon>Mycobacteriales</taxon>
        <taxon>Mycobacteriaceae</taxon>
        <taxon>Mycobacterium</taxon>
    </lineage>
</organism>
<evidence type="ECO:0000259" key="5">
    <source>
        <dbReference type="PROSITE" id="PS50122"/>
    </source>
</evidence>
<dbReference type="GO" id="GO:0005737">
    <property type="term" value="C:cytoplasm"/>
    <property type="evidence" value="ECO:0007669"/>
    <property type="project" value="InterPro"/>
</dbReference>
<dbReference type="PROSITE" id="PS50122">
    <property type="entry name" value="CHEB"/>
    <property type="match status" value="1"/>
</dbReference>
<dbReference type="KEGG" id="mcoo:MCOO_22690"/>
<name>A0A7I7KWS5_9MYCO</name>
<dbReference type="GO" id="GO:0008984">
    <property type="term" value="F:protein-glutamate methylesterase activity"/>
    <property type="evidence" value="ECO:0007669"/>
    <property type="project" value="UniProtKB-EC"/>
</dbReference>
<evidence type="ECO:0000256" key="3">
    <source>
        <dbReference type="ARBA" id="ARBA00048267"/>
    </source>
</evidence>
<feature type="domain" description="CheB-type methylesterase" evidence="5">
    <location>
        <begin position="4"/>
        <end position="193"/>
    </location>
</feature>
<dbReference type="GO" id="GO:0000156">
    <property type="term" value="F:phosphorelay response regulator activity"/>
    <property type="evidence" value="ECO:0007669"/>
    <property type="project" value="InterPro"/>
</dbReference>
<dbReference type="Gene3D" id="3.40.50.180">
    <property type="entry name" value="Methylesterase CheB, C-terminal domain"/>
    <property type="match status" value="1"/>
</dbReference>
<dbReference type="SUPFAM" id="SSF52738">
    <property type="entry name" value="Methylesterase CheB, C-terminal domain"/>
    <property type="match status" value="1"/>
</dbReference>
<dbReference type="Pfam" id="PF01339">
    <property type="entry name" value="CheB_methylest"/>
    <property type="match status" value="1"/>
</dbReference>
<feature type="active site" evidence="4">
    <location>
        <position position="135"/>
    </location>
</feature>
<comment type="catalytic activity">
    <reaction evidence="3">
        <text>[protein]-L-glutamate 5-O-methyl ester + H2O = L-glutamyl-[protein] + methanol + H(+)</text>
        <dbReference type="Rhea" id="RHEA:23236"/>
        <dbReference type="Rhea" id="RHEA-COMP:10208"/>
        <dbReference type="Rhea" id="RHEA-COMP:10311"/>
        <dbReference type="ChEBI" id="CHEBI:15377"/>
        <dbReference type="ChEBI" id="CHEBI:15378"/>
        <dbReference type="ChEBI" id="CHEBI:17790"/>
        <dbReference type="ChEBI" id="CHEBI:29973"/>
        <dbReference type="ChEBI" id="CHEBI:82795"/>
        <dbReference type="EC" id="3.1.1.61"/>
    </reaction>
</comment>
<dbReference type="AlphaFoldDB" id="A0A7I7KWS5"/>
<sequence>MPIPNAPPEVVAVGASAGGVEALKCFAAGLPPGLPYAVLVVLHMPINAPSVLARILDRSGPLPATDAVHGEPLAPGTIRVAVPNRHLLVDGDRTVLSEGPTENGQRPAINALFRSVASACGHRAIGVLLSGVLDDGTSGLAAIRSRHGTTIAQLPDEALFPAMPRNAIDAGVIDHQTSAGKMGQLLMELAERDSSQAAAEPVADVHHAGIGDKLLQSHDGEIESALRVAVGALQEKAVLARRLADQAGPGMARDRYQAIVDEAERAGDVLSERLSAGCTERRERDE</sequence>
<dbReference type="RefSeq" id="WP_163776429.1">
    <property type="nucleotide sequence ID" value="NZ_AP022569.1"/>
</dbReference>
<evidence type="ECO:0000313" key="7">
    <source>
        <dbReference type="Proteomes" id="UP000465866"/>
    </source>
</evidence>
<evidence type="ECO:0000256" key="2">
    <source>
        <dbReference type="ARBA" id="ARBA00039140"/>
    </source>
</evidence>
<feature type="active site" evidence="4">
    <location>
        <position position="16"/>
    </location>
</feature>
<proteinExistence type="predicted"/>
<evidence type="ECO:0000256" key="1">
    <source>
        <dbReference type="ARBA" id="ARBA00022801"/>
    </source>
</evidence>
<protein>
    <recommendedName>
        <fullName evidence="2">protein-glutamate methylesterase</fullName>
        <ecNumber evidence="2">3.1.1.61</ecNumber>
    </recommendedName>
</protein>
<dbReference type="Proteomes" id="UP000465866">
    <property type="component" value="Chromosome"/>
</dbReference>
<dbReference type="PANTHER" id="PTHR42872">
    <property type="entry name" value="PROTEIN-GLUTAMATE METHYLESTERASE/PROTEIN-GLUTAMINE GLUTAMINASE"/>
    <property type="match status" value="1"/>
</dbReference>
<keyword evidence="4" id="KW-0145">Chemotaxis</keyword>
<keyword evidence="1 4" id="KW-0378">Hydrolase</keyword>
<keyword evidence="7" id="KW-1185">Reference proteome</keyword>
<dbReference type="EMBL" id="AP022569">
    <property type="protein sequence ID" value="BBX46254.1"/>
    <property type="molecule type" value="Genomic_DNA"/>
</dbReference>
<feature type="active site" evidence="4">
    <location>
        <position position="43"/>
    </location>
</feature>
<reference evidence="6 7" key="1">
    <citation type="journal article" date="2019" name="Emerg. Microbes Infect.">
        <title>Comprehensive subspecies identification of 175 nontuberculous mycobacteria species based on 7547 genomic profiles.</title>
        <authorList>
            <person name="Matsumoto Y."/>
            <person name="Kinjo T."/>
            <person name="Motooka D."/>
            <person name="Nabeya D."/>
            <person name="Jung N."/>
            <person name="Uechi K."/>
            <person name="Horii T."/>
            <person name="Iida T."/>
            <person name="Fujita J."/>
            <person name="Nakamura S."/>
        </authorList>
    </citation>
    <scope>NUCLEOTIDE SEQUENCE [LARGE SCALE GENOMIC DNA]</scope>
    <source>
        <strain evidence="6 7">JCM 12404</strain>
    </source>
</reference>